<accession>A0A5N5UJA5</accession>
<evidence type="ECO:0000313" key="1">
    <source>
        <dbReference type="EMBL" id="KAB7518776.1"/>
    </source>
</evidence>
<proteinExistence type="predicted"/>
<dbReference type="AlphaFoldDB" id="A0A5N5UJA5"/>
<gene>
    <name evidence="1" type="ORF">DP108_06305</name>
</gene>
<name>A0A5N5UJA5_9EURY</name>
<protein>
    <submittedName>
        <fullName evidence="1">Uncharacterized protein</fullName>
    </submittedName>
</protein>
<evidence type="ECO:0000313" key="2">
    <source>
        <dbReference type="Proteomes" id="UP000326207"/>
    </source>
</evidence>
<organism evidence="1 2">
    <name type="scientific">Halosegnis rubeus</name>
    <dbReference type="NCBI Taxonomy" id="2212850"/>
    <lineage>
        <taxon>Archaea</taxon>
        <taxon>Methanobacteriati</taxon>
        <taxon>Methanobacteriota</taxon>
        <taxon>Stenosarchaea group</taxon>
        <taxon>Halobacteria</taxon>
        <taxon>Halobacteriales</taxon>
        <taxon>Natronomonadaceae</taxon>
        <taxon>Halosegnis</taxon>
    </lineage>
</organism>
<reference evidence="1 2" key="1">
    <citation type="submission" date="2019-10" db="EMBL/GenBank/DDBJ databases">
        <title>Unraveling microbial dark matter from salterns through culturing: the case of the genus Halosegnis.</title>
        <authorList>
            <person name="Duran-Viseras A."/>
            <person name="Andrei A.-S."/>
            <person name="Vera-Gargallo B."/>
            <person name="Ghai R."/>
            <person name="Sanchez-Porro C."/>
            <person name="Ventosa A."/>
        </authorList>
    </citation>
    <scope>NUCLEOTIDE SEQUENCE [LARGE SCALE GENOMIC DNA]</scope>
    <source>
        <strain evidence="1 2">F19-13</strain>
    </source>
</reference>
<comment type="caution">
    <text evidence="1">The sequence shown here is derived from an EMBL/GenBank/DDBJ whole genome shotgun (WGS) entry which is preliminary data.</text>
</comment>
<dbReference type="RefSeq" id="WP_152156156.1">
    <property type="nucleotide sequence ID" value="NZ_QMDY01000003.1"/>
</dbReference>
<sequence length="130" mass="14140">MNRPSRPTVPQPVSAWLQAHPQLAHALPAPDEEWTVREQDMIGDSAHGVLREHGGVRKVGETRCKDGNGAVAVWQVTEAVAAFVEHNVTEPSLTPCGHTGVVNLGDTYTCQTETCDARFDRETALEVLKS</sequence>
<dbReference type="Proteomes" id="UP000326207">
    <property type="component" value="Unassembled WGS sequence"/>
</dbReference>
<dbReference type="EMBL" id="QMDY01000003">
    <property type="protein sequence ID" value="KAB7518776.1"/>
    <property type="molecule type" value="Genomic_DNA"/>
</dbReference>